<dbReference type="InterPro" id="IPR046312">
    <property type="entry name" value="DUF6454"/>
</dbReference>
<organism evidence="2 3">
    <name type="scientific">Salmonirosea aquatica</name>
    <dbReference type="NCBI Taxonomy" id="2654236"/>
    <lineage>
        <taxon>Bacteria</taxon>
        <taxon>Pseudomonadati</taxon>
        <taxon>Bacteroidota</taxon>
        <taxon>Cytophagia</taxon>
        <taxon>Cytophagales</taxon>
        <taxon>Spirosomataceae</taxon>
        <taxon>Salmonirosea</taxon>
    </lineage>
</organism>
<dbReference type="SUPFAM" id="SSF75011">
    <property type="entry name" value="3-carboxy-cis,cis-mucoante lactonizing enzyme"/>
    <property type="match status" value="1"/>
</dbReference>
<evidence type="ECO:0000256" key="1">
    <source>
        <dbReference type="SAM" id="SignalP"/>
    </source>
</evidence>
<keyword evidence="1" id="KW-0732">Signal</keyword>
<evidence type="ECO:0000313" key="2">
    <source>
        <dbReference type="EMBL" id="MPR36274.1"/>
    </source>
</evidence>
<accession>A0A7C9BKG1</accession>
<gene>
    <name evidence="2" type="ORF">GBK04_23750</name>
</gene>
<feature type="signal peptide" evidence="1">
    <location>
        <begin position="1"/>
        <end position="25"/>
    </location>
</feature>
<feature type="chain" id="PRO_5028804233" evidence="1">
    <location>
        <begin position="26"/>
        <end position="302"/>
    </location>
</feature>
<dbReference type="Proteomes" id="UP000479293">
    <property type="component" value="Unassembled WGS sequence"/>
</dbReference>
<dbReference type="RefSeq" id="WP_152764030.1">
    <property type="nucleotide sequence ID" value="NZ_WHLY01000002.1"/>
</dbReference>
<name>A0A7C9BKG1_9BACT</name>
<sequence>MLRTFVIKSLLVNGLVLLCFKNTLAQATSTELSTKFQNLTDQTIWQQVATLPLAFPAHHPQGMVKIGSYFYMSSVEVLDRAAGKGTGHLFKFDDKGKLLADLRLGEGAMYHPGGIDFDGKYIWVPVAEYRPNSHSIVYKVDPETLKSTEVFRVDDHVGGLVHDTDSHTLHGISWGSRTFYAWPLESDGKIGGMKSPRVPGTPNPSYYIDYQDCHYVGQHLMLCGGLKNYKNGRSTFGLGGLELINLTDLRPVHQVPLALWSPTGRPMTQNPFWLESTETGLRAYFVPDDNQGTLFIYETKVE</sequence>
<proteinExistence type="predicted"/>
<evidence type="ECO:0000313" key="3">
    <source>
        <dbReference type="Proteomes" id="UP000479293"/>
    </source>
</evidence>
<dbReference type="AlphaFoldDB" id="A0A7C9BKG1"/>
<dbReference type="Pfam" id="PF20055">
    <property type="entry name" value="DUF6454"/>
    <property type="match status" value="1"/>
</dbReference>
<reference evidence="2 3" key="1">
    <citation type="submission" date="2019-10" db="EMBL/GenBank/DDBJ databases">
        <title>Draft Genome Sequence of Cytophagaceae sp. SJW1-29.</title>
        <authorList>
            <person name="Choi A."/>
        </authorList>
    </citation>
    <scope>NUCLEOTIDE SEQUENCE [LARGE SCALE GENOMIC DNA]</scope>
    <source>
        <strain evidence="2 3">SJW1-29</strain>
    </source>
</reference>
<protein>
    <submittedName>
        <fullName evidence="2">Uncharacterized protein</fullName>
    </submittedName>
</protein>
<comment type="caution">
    <text evidence="2">The sequence shown here is derived from an EMBL/GenBank/DDBJ whole genome shotgun (WGS) entry which is preliminary data.</text>
</comment>
<keyword evidence="3" id="KW-1185">Reference proteome</keyword>
<dbReference type="EMBL" id="WHLY01000002">
    <property type="protein sequence ID" value="MPR36274.1"/>
    <property type="molecule type" value="Genomic_DNA"/>
</dbReference>